<reference evidence="1 2" key="1">
    <citation type="submission" date="2018-11" db="EMBL/GenBank/DDBJ databases">
        <title>Sequencing the genomes of 1000 actinobacteria strains.</title>
        <authorList>
            <person name="Klenk H.-P."/>
        </authorList>
    </citation>
    <scope>NUCLEOTIDE SEQUENCE [LARGE SCALE GENOMIC DNA]</scope>
    <source>
        <strain evidence="1 2">DSM 44254</strain>
    </source>
</reference>
<sequence>MEILINLGIGKAVTVAPGTRLPIAFDVEWNDPDGVHAKGAVAPWLPKESGLHVTTLTVTVSGQTAGEKVKLTVAEYARDGSARVKDVVGEDKVGNGTKVDYTLTGLVSLFKDKSYRAEVENFGTTTVTVEKAFLKVAR</sequence>
<gene>
    <name evidence="1" type="ORF">EDD29_1357</name>
</gene>
<evidence type="ECO:0000313" key="2">
    <source>
        <dbReference type="Proteomes" id="UP000272400"/>
    </source>
</evidence>
<organism evidence="1 2">
    <name type="scientific">Actinocorallia herbida</name>
    <dbReference type="NCBI Taxonomy" id="58109"/>
    <lineage>
        <taxon>Bacteria</taxon>
        <taxon>Bacillati</taxon>
        <taxon>Actinomycetota</taxon>
        <taxon>Actinomycetes</taxon>
        <taxon>Streptosporangiales</taxon>
        <taxon>Thermomonosporaceae</taxon>
        <taxon>Actinocorallia</taxon>
    </lineage>
</organism>
<dbReference type="OrthoDB" id="5178799at2"/>
<dbReference type="EMBL" id="RJKE01000001">
    <property type="protein sequence ID" value="ROO83848.1"/>
    <property type="molecule type" value="Genomic_DNA"/>
</dbReference>
<dbReference type="AlphaFoldDB" id="A0A3N1CT42"/>
<proteinExistence type="predicted"/>
<evidence type="ECO:0000313" key="1">
    <source>
        <dbReference type="EMBL" id="ROO83848.1"/>
    </source>
</evidence>
<dbReference type="Proteomes" id="UP000272400">
    <property type="component" value="Unassembled WGS sequence"/>
</dbReference>
<comment type="caution">
    <text evidence="1">The sequence shown here is derived from an EMBL/GenBank/DDBJ whole genome shotgun (WGS) entry which is preliminary data.</text>
</comment>
<keyword evidence="2" id="KW-1185">Reference proteome</keyword>
<accession>A0A3N1CT42</accession>
<protein>
    <submittedName>
        <fullName evidence="1">Uncharacterized protein</fullName>
    </submittedName>
</protein>
<name>A0A3N1CT42_9ACTN</name>
<dbReference type="RefSeq" id="WP_123663306.1">
    <property type="nucleotide sequence ID" value="NZ_RJKE01000001.1"/>
</dbReference>